<proteinExistence type="predicted"/>
<dbReference type="AlphaFoldDB" id="A0A447R1R3"/>
<reference evidence="2 3" key="1">
    <citation type="submission" date="2018-12" db="EMBL/GenBank/DDBJ databases">
        <authorList>
            <consortium name="Pathogen Informatics"/>
        </authorList>
    </citation>
    <scope>NUCLEOTIDE SEQUENCE [LARGE SCALE GENOMIC DNA]</scope>
    <source>
        <strain evidence="2 3">NCTC10047</strain>
    </source>
</reference>
<evidence type="ECO:0000313" key="2">
    <source>
        <dbReference type="EMBL" id="VEA76272.1"/>
    </source>
</evidence>
<name>A0A447R1R3_SALER</name>
<organism evidence="2 3">
    <name type="scientific">Salmonella enterica subsp. arizonae</name>
    <dbReference type="NCBI Taxonomy" id="59203"/>
    <lineage>
        <taxon>Bacteria</taxon>
        <taxon>Pseudomonadati</taxon>
        <taxon>Pseudomonadota</taxon>
        <taxon>Gammaproteobacteria</taxon>
        <taxon>Enterobacterales</taxon>
        <taxon>Enterobacteriaceae</taxon>
        <taxon>Salmonella</taxon>
    </lineage>
</organism>
<evidence type="ECO:0000256" key="1">
    <source>
        <dbReference type="SAM" id="Phobius"/>
    </source>
</evidence>
<keyword evidence="1" id="KW-0812">Transmembrane</keyword>
<gene>
    <name evidence="2" type="ORF">NCTC10047_02136</name>
</gene>
<dbReference type="EMBL" id="LR134156">
    <property type="protein sequence ID" value="VEA76272.1"/>
    <property type="molecule type" value="Genomic_DNA"/>
</dbReference>
<keyword evidence="1" id="KW-1133">Transmembrane helix</keyword>
<protein>
    <submittedName>
        <fullName evidence="2">Uncharacterized protein</fullName>
    </submittedName>
</protein>
<feature type="transmembrane region" description="Helical" evidence="1">
    <location>
        <begin position="6"/>
        <end position="29"/>
    </location>
</feature>
<dbReference type="Proteomes" id="UP000275676">
    <property type="component" value="Chromosome"/>
</dbReference>
<accession>A0A447R1R3</accession>
<evidence type="ECO:0000313" key="3">
    <source>
        <dbReference type="Proteomes" id="UP000275676"/>
    </source>
</evidence>
<keyword evidence="1" id="KW-0472">Membrane</keyword>
<sequence>MKKLVALLLAGSVMPRGEVSIFMALVLFIRRRKKRLLYN</sequence>